<comment type="caution">
    <text evidence="1">The sequence shown here is derived from an EMBL/GenBank/DDBJ whole genome shotgun (WGS) entry which is preliminary data.</text>
</comment>
<protein>
    <submittedName>
        <fullName evidence="1">Uncharacterized protein</fullName>
    </submittedName>
</protein>
<evidence type="ECO:0000313" key="1">
    <source>
        <dbReference type="EMBL" id="MBH5388910.1"/>
    </source>
</evidence>
<reference evidence="1 2" key="1">
    <citation type="submission" date="2020-07" db="EMBL/GenBank/DDBJ databases">
        <title>Bradyrhizobium diversity isolated from nodules of indigenous legumes of Western Australia.</title>
        <authorList>
            <person name="Klepa M.S."/>
        </authorList>
    </citation>
    <scope>NUCLEOTIDE SEQUENCE [LARGE SCALE GENOMIC DNA]</scope>
    <source>
        <strain evidence="1 2">CNPSo 4019</strain>
    </source>
</reference>
<evidence type="ECO:0000313" key="2">
    <source>
        <dbReference type="Proteomes" id="UP001194539"/>
    </source>
</evidence>
<proteinExistence type="predicted"/>
<gene>
    <name evidence="1" type="ORF">H1B27_21825</name>
</gene>
<name>A0ABS0P6J7_9BRAD</name>
<accession>A0ABS0P6J7</accession>
<dbReference type="RefSeq" id="WP_197967471.1">
    <property type="nucleotide sequence ID" value="NZ_JACEGD010000019.1"/>
</dbReference>
<sequence length="78" mass="8539">MMMSDCAALVTHFRAVRPGSFGNAAERTARAIDSGSFTKAENARAGCIAKRRDDRAWFLPTKNLKCRIPPASGVKKKQ</sequence>
<keyword evidence="2" id="KW-1185">Reference proteome</keyword>
<dbReference type="EMBL" id="JACEGD010000019">
    <property type="protein sequence ID" value="MBH5388910.1"/>
    <property type="molecule type" value="Genomic_DNA"/>
</dbReference>
<dbReference type="Proteomes" id="UP001194539">
    <property type="component" value="Unassembled WGS sequence"/>
</dbReference>
<organism evidence="1 2">
    <name type="scientific">Bradyrhizobium diversitatis</name>
    <dbReference type="NCBI Taxonomy" id="2755406"/>
    <lineage>
        <taxon>Bacteria</taxon>
        <taxon>Pseudomonadati</taxon>
        <taxon>Pseudomonadota</taxon>
        <taxon>Alphaproteobacteria</taxon>
        <taxon>Hyphomicrobiales</taxon>
        <taxon>Nitrobacteraceae</taxon>
        <taxon>Bradyrhizobium</taxon>
    </lineage>
</organism>